<dbReference type="AlphaFoldDB" id="A0A9W8V7F1"/>
<dbReference type="SUPFAM" id="SSF52047">
    <property type="entry name" value="RNI-like"/>
    <property type="match status" value="1"/>
</dbReference>
<protein>
    <recommendedName>
        <fullName evidence="3">F-box domain-containing protein</fullName>
    </recommendedName>
</protein>
<gene>
    <name evidence="1" type="ORF">NW762_013525</name>
</gene>
<evidence type="ECO:0000313" key="1">
    <source>
        <dbReference type="EMBL" id="KAJ4246583.1"/>
    </source>
</evidence>
<reference evidence="1" key="1">
    <citation type="submission" date="2022-09" db="EMBL/GenBank/DDBJ databases">
        <title>Fusarium specimens isolated from Avocado Roots.</title>
        <authorList>
            <person name="Stajich J."/>
            <person name="Roper C."/>
            <person name="Heimlech-Rivalta G."/>
        </authorList>
    </citation>
    <scope>NUCLEOTIDE SEQUENCE</scope>
    <source>
        <strain evidence="1">CF00136</strain>
    </source>
</reference>
<dbReference type="Proteomes" id="UP001152049">
    <property type="component" value="Unassembled WGS sequence"/>
</dbReference>
<accession>A0A9W8V7F1</accession>
<evidence type="ECO:0008006" key="3">
    <source>
        <dbReference type="Google" id="ProtNLM"/>
    </source>
</evidence>
<organism evidence="1 2">
    <name type="scientific">Fusarium torreyae</name>
    <dbReference type="NCBI Taxonomy" id="1237075"/>
    <lineage>
        <taxon>Eukaryota</taxon>
        <taxon>Fungi</taxon>
        <taxon>Dikarya</taxon>
        <taxon>Ascomycota</taxon>
        <taxon>Pezizomycotina</taxon>
        <taxon>Sordariomycetes</taxon>
        <taxon>Hypocreomycetidae</taxon>
        <taxon>Hypocreales</taxon>
        <taxon>Nectriaceae</taxon>
        <taxon>Fusarium</taxon>
    </lineage>
</organism>
<keyword evidence="2" id="KW-1185">Reference proteome</keyword>
<dbReference type="EMBL" id="JAOQAZ010000042">
    <property type="protein sequence ID" value="KAJ4246583.1"/>
    <property type="molecule type" value="Genomic_DNA"/>
</dbReference>
<dbReference type="OrthoDB" id="5104482at2759"/>
<sequence>MSPSQASLHLLPAEILHLICRELCYHCKAEAFSQYPQKDARRATPSPSQAWMNWVALDRREAYRALISLSEACRSLYKFVLPYLWHYVDLQAHQELGVALFLRNTDDRPDWTALVSSLTLAPKLLWPKAGGQRSLDMAKQRNMIGQENSLEGRNALPKMVLRGLLLDLLLSMMPNISQLRIRPENDTFYGRFLPGSTKFESLRYLHMEDPTRSGGSLFECDLNRVETLFDKAPNLETLVIKVGKLSWSSSPGQSHLGNLRCLKLVDCLVPPTQLERLIKPCTQLESFILISHLQVEDSTTLQTLPKALSARQQTLCYLEIFWFIQPDDRSTSPSDSIIGSLKDFTSLETLILGGPSARLESDEEGNPPSDSLINLLPPSIHSVCIEGQQLLYEPMVALAAAAKQGSFPKLRYFGHTQLDIEKISYTHDSLGELTKGTKISFRDHPRSVFPKCPWDSGYGPSAIL</sequence>
<proteinExistence type="predicted"/>
<dbReference type="Gene3D" id="3.80.10.10">
    <property type="entry name" value="Ribonuclease Inhibitor"/>
    <property type="match status" value="1"/>
</dbReference>
<comment type="caution">
    <text evidence="1">The sequence shown here is derived from an EMBL/GenBank/DDBJ whole genome shotgun (WGS) entry which is preliminary data.</text>
</comment>
<evidence type="ECO:0000313" key="2">
    <source>
        <dbReference type="Proteomes" id="UP001152049"/>
    </source>
</evidence>
<dbReference type="InterPro" id="IPR032675">
    <property type="entry name" value="LRR_dom_sf"/>
</dbReference>
<name>A0A9W8V7F1_9HYPO</name>